<sequence length="231" mass="24342">MATVELAQIVDDRLLLTVWKQIDDSVATDVGDHAAGSDDVDFVDPHPGRSLEPDCFLQFVHVVAEDVAHCLLVEADVLGDASEGSTQALLADPVHQAVGHFPPGVDGRQGLHEGLAARLAPPALGIHVDGDALAMDRQVADDLLIASVAKQAIVAAGQAVCGRLREFGADVVIALGFLDPQDLVGGEIQDVGGHRRGINDGMLTSHGRGNRCLAHPHFPGARRRRQASYSS</sequence>
<dbReference type="EMBL" id="MLJW01001742">
    <property type="protein sequence ID" value="OIQ76909.1"/>
    <property type="molecule type" value="Genomic_DNA"/>
</dbReference>
<name>A0A1J5QLK8_9ZZZZ</name>
<evidence type="ECO:0000313" key="1">
    <source>
        <dbReference type="EMBL" id="OIQ76909.1"/>
    </source>
</evidence>
<reference evidence="1" key="1">
    <citation type="submission" date="2016-10" db="EMBL/GenBank/DDBJ databases">
        <title>Sequence of Gallionella enrichment culture.</title>
        <authorList>
            <person name="Poehlein A."/>
            <person name="Muehling M."/>
            <person name="Daniel R."/>
        </authorList>
    </citation>
    <scope>NUCLEOTIDE SEQUENCE</scope>
</reference>
<proteinExistence type="predicted"/>
<organism evidence="1">
    <name type="scientific">mine drainage metagenome</name>
    <dbReference type="NCBI Taxonomy" id="410659"/>
    <lineage>
        <taxon>unclassified sequences</taxon>
        <taxon>metagenomes</taxon>
        <taxon>ecological metagenomes</taxon>
    </lineage>
</organism>
<protein>
    <submittedName>
        <fullName evidence="1">Uncharacterized protein</fullName>
    </submittedName>
</protein>
<comment type="caution">
    <text evidence="1">The sequence shown here is derived from an EMBL/GenBank/DDBJ whole genome shotgun (WGS) entry which is preliminary data.</text>
</comment>
<gene>
    <name evidence="1" type="ORF">GALL_414070</name>
</gene>
<accession>A0A1J5QLK8</accession>
<dbReference type="AlphaFoldDB" id="A0A1J5QLK8"/>